<dbReference type="EMBL" id="JAVRRJ010000008">
    <property type="protein sequence ID" value="KAK5082145.1"/>
    <property type="molecule type" value="Genomic_DNA"/>
</dbReference>
<reference evidence="3 4" key="1">
    <citation type="submission" date="2023-08" db="EMBL/GenBank/DDBJ databases">
        <title>Black Yeasts Isolated from many extreme environments.</title>
        <authorList>
            <person name="Coleine C."/>
            <person name="Stajich J.E."/>
            <person name="Selbmann L."/>
        </authorList>
    </citation>
    <scope>NUCLEOTIDE SEQUENCE [LARGE SCALE GENOMIC DNA]</scope>
    <source>
        <strain evidence="3 4">CCFEE 5910</strain>
    </source>
</reference>
<evidence type="ECO:0000313" key="3">
    <source>
        <dbReference type="EMBL" id="KAK5082145.1"/>
    </source>
</evidence>
<accession>A0AAN7Y4J0</accession>
<protein>
    <submittedName>
        <fullName evidence="3">Uncharacterized protein</fullName>
    </submittedName>
</protein>
<sequence>MSAKYQSYAAIAPSQTDNAYIFALVPTIENGLAAITSASELLLVNRENLSSSQVVRIQGAPSGTNCLALGDDQGSSVLCSGTDGTVTAFDLRSQNKAFEFKNDRAVTALAVNGASIAIGTEFKANQAIVSLWTWQNAENNDEITAIEFHPSRSNVVLAGGDDGLVSLFDTQVVEEEDSLLQVINHGPIHKAGFLGDDRIYALSSDQNLAVHPVSTPGDEEDPQPTLFGDLRSVIPCQYVVDVFKSGHDYVIAAGTNIEYVQSATLYRDPNV</sequence>
<keyword evidence="2" id="KW-0677">Repeat</keyword>
<keyword evidence="1" id="KW-0853">WD repeat</keyword>
<comment type="caution">
    <text evidence="3">The sequence shown here is derived from an EMBL/GenBank/DDBJ whole genome shotgun (WGS) entry which is preliminary data.</text>
</comment>
<dbReference type="InterPro" id="IPR001680">
    <property type="entry name" value="WD40_rpt"/>
</dbReference>
<dbReference type="InterPro" id="IPR015943">
    <property type="entry name" value="WD40/YVTN_repeat-like_dom_sf"/>
</dbReference>
<dbReference type="PANTHER" id="PTHR22889">
    <property type="entry name" value="WD REPEAT-CONTAINING PROTEIN 89"/>
    <property type="match status" value="1"/>
</dbReference>
<name>A0AAN7Y4J0_9EURO</name>
<dbReference type="Gene3D" id="2.130.10.10">
    <property type="entry name" value="YVTN repeat-like/Quinoprotein amine dehydrogenase"/>
    <property type="match status" value="1"/>
</dbReference>
<evidence type="ECO:0000313" key="4">
    <source>
        <dbReference type="Proteomes" id="UP001309876"/>
    </source>
</evidence>
<dbReference type="SMART" id="SM00320">
    <property type="entry name" value="WD40"/>
    <property type="match status" value="2"/>
</dbReference>
<proteinExistence type="predicted"/>
<keyword evidence="4" id="KW-1185">Reference proteome</keyword>
<evidence type="ECO:0000256" key="1">
    <source>
        <dbReference type="ARBA" id="ARBA00022574"/>
    </source>
</evidence>
<dbReference type="Proteomes" id="UP001309876">
    <property type="component" value="Unassembled WGS sequence"/>
</dbReference>
<organism evidence="3 4">
    <name type="scientific">Lithohypha guttulata</name>
    <dbReference type="NCBI Taxonomy" id="1690604"/>
    <lineage>
        <taxon>Eukaryota</taxon>
        <taxon>Fungi</taxon>
        <taxon>Dikarya</taxon>
        <taxon>Ascomycota</taxon>
        <taxon>Pezizomycotina</taxon>
        <taxon>Eurotiomycetes</taxon>
        <taxon>Chaetothyriomycetidae</taxon>
        <taxon>Chaetothyriales</taxon>
        <taxon>Trichomeriaceae</taxon>
        <taxon>Lithohypha</taxon>
    </lineage>
</organism>
<dbReference type="InterPro" id="IPR039328">
    <property type="entry name" value="WDR89"/>
</dbReference>
<evidence type="ECO:0000256" key="2">
    <source>
        <dbReference type="ARBA" id="ARBA00022737"/>
    </source>
</evidence>
<dbReference type="SUPFAM" id="SSF50978">
    <property type="entry name" value="WD40 repeat-like"/>
    <property type="match status" value="1"/>
</dbReference>
<dbReference type="AlphaFoldDB" id="A0AAN7Y4J0"/>
<dbReference type="PANTHER" id="PTHR22889:SF0">
    <property type="entry name" value="WD REPEAT-CONTAINING PROTEIN 89"/>
    <property type="match status" value="1"/>
</dbReference>
<gene>
    <name evidence="3" type="ORF">LTR05_007288</name>
</gene>
<dbReference type="InterPro" id="IPR036322">
    <property type="entry name" value="WD40_repeat_dom_sf"/>
</dbReference>